<evidence type="ECO:0000313" key="2">
    <source>
        <dbReference type="Proteomes" id="UP001501509"/>
    </source>
</evidence>
<dbReference type="EMBL" id="BAAATD010000013">
    <property type="protein sequence ID" value="GAA2628131.1"/>
    <property type="molecule type" value="Genomic_DNA"/>
</dbReference>
<reference evidence="2" key="1">
    <citation type="journal article" date="2019" name="Int. J. Syst. Evol. Microbiol.">
        <title>The Global Catalogue of Microorganisms (GCM) 10K type strain sequencing project: providing services to taxonomists for standard genome sequencing and annotation.</title>
        <authorList>
            <consortium name="The Broad Institute Genomics Platform"/>
            <consortium name="The Broad Institute Genome Sequencing Center for Infectious Disease"/>
            <person name="Wu L."/>
            <person name="Ma J."/>
        </authorList>
    </citation>
    <scope>NUCLEOTIDE SEQUENCE [LARGE SCALE GENOMIC DNA]</scope>
    <source>
        <strain evidence="2">JCM 6833</strain>
    </source>
</reference>
<evidence type="ECO:0000313" key="1">
    <source>
        <dbReference type="EMBL" id="GAA2628131.1"/>
    </source>
</evidence>
<organism evidence="1 2">
    <name type="scientific">Actinomadura fulvescens</name>
    <dbReference type="NCBI Taxonomy" id="46160"/>
    <lineage>
        <taxon>Bacteria</taxon>
        <taxon>Bacillati</taxon>
        <taxon>Actinomycetota</taxon>
        <taxon>Actinomycetes</taxon>
        <taxon>Streptosporangiales</taxon>
        <taxon>Thermomonosporaceae</taxon>
        <taxon>Actinomadura</taxon>
    </lineage>
</organism>
<keyword evidence="2" id="KW-1185">Reference proteome</keyword>
<accession>A0ABP6CZA2</accession>
<proteinExistence type="predicted"/>
<dbReference type="RefSeq" id="WP_344547407.1">
    <property type="nucleotide sequence ID" value="NZ_BAAATD010000013.1"/>
</dbReference>
<comment type="caution">
    <text evidence="1">The sequence shown here is derived from an EMBL/GenBank/DDBJ whole genome shotgun (WGS) entry which is preliminary data.</text>
</comment>
<sequence length="230" mass="25229">MTMPATATHPVPAPNPWALADLTAPLYLVPPSTPDIRSAMRRGELAAILSPAAGNRLPDGVLFAADNSAFTGHYPGDAEYLSWLEGLAPHADRALWVTAPDCVADHYTTWARSRDVLPAIRDLGFPAAFVAQDGMEYDHSYDLWESFDVLFLGGTTTWKLGPAAADLVSNALQWDKCVHLGRVNSLKRLRYADYIGADTADGTYLTYGPDRLLPTVRSWVRQLRDQTALF</sequence>
<protein>
    <submittedName>
        <fullName evidence="1">Uncharacterized protein</fullName>
    </submittedName>
</protein>
<gene>
    <name evidence="1" type="ORF">GCM10010411_76780</name>
</gene>
<name>A0ABP6CZA2_9ACTN</name>
<dbReference type="Proteomes" id="UP001501509">
    <property type="component" value="Unassembled WGS sequence"/>
</dbReference>